<dbReference type="Pfam" id="PF08755">
    <property type="entry name" value="YccV-like"/>
    <property type="match status" value="1"/>
</dbReference>
<dbReference type="AlphaFoldDB" id="A0A1X7VKP4"/>
<evidence type="ECO:0000313" key="3">
    <source>
        <dbReference type="EnsemblMetazoa" id="Aqu2.1.40003_001"/>
    </source>
</evidence>
<feature type="compositionally biased region" description="Pro residues" evidence="1">
    <location>
        <begin position="100"/>
        <end position="109"/>
    </location>
</feature>
<evidence type="ECO:0000313" key="4">
    <source>
        <dbReference type="Proteomes" id="UP000007879"/>
    </source>
</evidence>
<dbReference type="SMART" id="SM00992">
    <property type="entry name" value="YccV-like"/>
    <property type="match status" value="1"/>
</dbReference>
<dbReference type="EnsemblMetazoa" id="XM_011411813.2">
    <property type="protein sequence ID" value="XP_011410115.2"/>
    <property type="gene ID" value="LOC105316711"/>
</dbReference>
<feature type="domain" description="Hemimethylated DNA-binding" evidence="2">
    <location>
        <begin position="149"/>
        <end position="253"/>
    </location>
</feature>
<evidence type="ECO:0000259" key="2">
    <source>
        <dbReference type="SMART" id="SM00992"/>
    </source>
</evidence>
<keyword evidence="4" id="KW-1185">Reference proteome</keyword>
<organism evidence="3">
    <name type="scientific">Amphimedon queenslandica</name>
    <name type="common">Sponge</name>
    <dbReference type="NCBI Taxonomy" id="400682"/>
    <lineage>
        <taxon>Eukaryota</taxon>
        <taxon>Metazoa</taxon>
        <taxon>Porifera</taxon>
        <taxon>Demospongiae</taxon>
        <taxon>Heteroscleromorpha</taxon>
        <taxon>Haplosclerida</taxon>
        <taxon>Niphatidae</taxon>
        <taxon>Amphimedon</taxon>
    </lineage>
</organism>
<dbReference type="InParanoid" id="A0A1X7VKP4"/>
<dbReference type="InterPro" id="IPR036623">
    <property type="entry name" value="Hemimethylated_DNA-bd_sf"/>
</dbReference>
<dbReference type="NCBIfam" id="TIGR02097">
    <property type="entry name" value="yccV"/>
    <property type="match status" value="1"/>
</dbReference>
<accession>A0A1X7VKP4</accession>
<reference evidence="4" key="1">
    <citation type="journal article" date="2010" name="Nature">
        <title>The Amphimedon queenslandica genome and the evolution of animal complexity.</title>
        <authorList>
            <person name="Srivastava M."/>
            <person name="Simakov O."/>
            <person name="Chapman J."/>
            <person name="Fahey B."/>
            <person name="Gauthier M.E."/>
            <person name="Mitros T."/>
            <person name="Richards G.S."/>
            <person name="Conaco C."/>
            <person name="Dacre M."/>
            <person name="Hellsten U."/>
            <person name="Larroux C."/>
            <person name="Putnam N.H."/>
            <person name="Stanke M."/>
            <person name="Adamska M."/>
            <person name="Darling A."/>
            <person name="Degnan S.M."/>
            <person name="Oakley T.H."/>
            <person name="Plachetzki D.C."/>
            <person name="Zhai Y."/>
            <person name="Adamski M."/>
            <person name="Calcino A."/>
            <person name="Cummins S.F."/>
            <person name="Goodstein D.M."/>
            <person name="Harris C."/>
            <person name="Jackson D.J."/>
            <person name="Leys S.P."/>
            <person name="Shu S."/>
            <person name="Woodcroft B.J."/>
            <person name="Vervoort M."/>
            <person name="Kosik K.S."/>
            <person name="Manning G."/>
            <person name="Degnan B.M."/>
            <person name="Rokhsar D.S."/>
        </authorList>
    </citation>
    <scope>NUCLEOTIDE SEQUENCE [LARGE SCALE GENOMIC DNA]</scope>
</reference>
<dbReference type="KEGG" id="aqu:105316711"/>
<dbReference type="Gene3D" id="2.30.30.390">
    <property type="entry name" value="Hemimethylated DNA-binding domain"/>
    <property type="match status" value="1"/>
</dbReference>
<proteinExistence type="predicted"/>
<dbReference type="PANTHER" id="PTHR48439">
    <property type="entry name" value="HEMIMETHYLATED DNA-BINDING DOMAIN-CONTAINING PROTEIN"/>
    <property type="match status" value="1"/>
</dbReference>
<feature type="compositionally biased region" description="Basic residues" evidence="1">
    <location>
        <begin position="88"/>
        <end position="99"/>
    </location>
</feature>
<dbReference type="EnsemblMetazoa" id="Aqu2.1.40003_001">
    <property type="protein sequence ID" value="Aqu2.1.40003_001"/>
    <property type="gene ID" value="Aqu2.1.40003"/>
</dbReference>
<sequence length="264" mass="30623">MNRYVLLCLLIVILPAQILVTYFIHFTDVDATVQGTAFESIMGSADSLLTKIQSDVMYYTKYEHLMELIFVPYYPRKKRKQSITDTHKHLHESKGRGQKPPRPGKPSRPPVSASGNSPGMSSAKEVESYNNKNVYFARSESVRLRSSSTVEYNIGDVVRHTIDNYHGVIVGWDFTCQAPNQWLSQHGYLLAENKRLINTPHYLILAHSTTKEVTLFYVPQVHITREYKAQVKSERLTDYFKTFSKSRNKYYPKEWLMKIYPEDE</sequence>
<gene>
    <name evidence="3" type="primary">105316711</name>
</gene>
<reference evidence="3" key="2">
    <citation type="submission" date="2017-05" db="UniProtKB">
        <authorList>
            <consortium name="EnsemblMetazoa"/>
        </authorList>
    </citation>
    <scope>IDENTIFICATION</scope>
</reference>
<dbReference type="GO" id="GO:0003677">
    <property type="term" value="F:DNA binding"/>
    <property type="evidence" value="ECO:0007669"/>
    <property type="project" value="InterPro"/>
</dbReference>
<dbReference type="SUPFAM" id="SSF141255">
    <property type="entry name" value="YccV-like"/>
    <property type="match status" value="1"/>
</dbReference>
<dbReference type="InterPro" id="IPR011722">
    <property type="entry name" value="Hemimethylated_DNA-bd_dom"/>
</dbReference>
<dbReference type="eggNOG" id="KOG1426">
    <property type="taxonomic scope" value="Eukaryota"/>
</dbReference>
<dbReference type="Proteomes" id="UP000007879">
    <property type="component" value="Unassembled WGS sequence"/>
</dbReference>
<dbReference type="PANTHER" id="PTHR48439:SF1">
    <property type="entry name" value="HEMIMETHYLATED DNA-BINDING DOMAIN-CONTAINING PROTEIN"/>
    <property type="match status" value="1"/>
</dbReference>
<dbReference type="STRING" id="400682.A0A1X7VKP4"/>
<name>A0A1X7VKP4_AMPQE</name>
<evidence type="ECO:0000256" key="1">
    <source>
        <dbReference type="SAM" id="MobiDB-lite"/>
    </source>
</evidence>
<feature type="region of interest" description="Disordered" evidence="1">
    <location>
        <begin position="82"/>
        <end position="124"/>
    </location>
</feature>
<dbReference type="InterPro" id="IPR053189">
    <property type="entry name" value="Clp_protease_adapter_ClpF"/>
</dbReference>
<protein>
    <recommendedName>
        <fullName evidence="2">Hemimethylated DNA-binding domain-containing protein</fullName>
    </recommendedName>
</protein>
<dbReference type="OrthoDB" id="28868at2759"/>